<organism evidence="1 2">
    <name type="scientific">Ixodes persulcatus</name>
    <name type="common">Taiga tick</name>
    <dbReference type="NCBI Taxonomy" id="34615"/>
    <lineage>
        <taxon>Eukaryota</taxon>
        <taxon>Metazoa</taxon>
        <taxon>Ecdysozoa</taxon>
        <taxon>Arthropoda</taxon>
        <taxon>Chelicerata</taxon>
        <taxon>Arachnida</taxon>
        <taxon>Acari</taxon>
        <taxon>Parasitiformes</taxon>
        <taxon>Ixodida</taxon>
        <taxon>Ixodoidea</taxon>
        <taxon>Ixodidae</taxon>
        <taxon>Ixodinae</taxon>
        <taxon>Ixodes</taxon>
    </lineage>
</organism>
<name>A0AC60PCF0_IXOPE</name>
<protein>
    <submittedName>
        <fullName evidence="1">Uncharacterized protein</fullName>
    </submittedName>
</protein>
<proteinExistence type="predicted"/>
<gene>
    <name evidence="1" type="ORF">HPB47_005956</name>
</gene>
<dbReference type="Proteomes" id="UP000805193">
    <property type="component" value="Unassembled WGS sequence"/>
</dbReference>
<comment type="caution">
    <text evidence="1">The sequence shown here is derived from an EMBL/GenBank/DDBJ whole genome shotgun (WGS) entry which is preliminary data.</text>
</comment>
<evidence type="ECO:0000313" key="1">
    <source>
        <dbReference type="EMBL" id="KAG0417000.1"/>
    </source>
</evidence>
<evidence type="ECO:0000313" key="2">
    <source>
        <dbReference type="Proteomes" id="UP000805193"/>
    </source>
</evidence>
<reference evidence="1 2" key="1">
    <citation type="journal article" date="2020" name="Cell">
        <title>Large-Scale Comparative Analyses of Tick Genomes Elucidate Their Genetic Diversity and Vector Capacities.</title>
        <authorList>
            <consortium name="Tick Genome and Microbiome Consortium (TIGMIC)"/>
            <person name="Jia N."/>
            <person name="Wang J."/>
            <person name="Shi W."/>
            <person name="Du L."/>
            <person name="Sun Y."/>
            <person name="Zhan W."/>
            <person name="Jiang J.F."/>
            <person name="Wang Q."/>
            <person name="Zhang B."/>
            <person name="Ji P."/>
            <person name="Bell-Sakyi L."/>
            <person name="Cui X.M."/>
            <person name="Yuan T.T."/>
            <person name="Jiang B.G."/>
            <person name="Yang W.F."/>
            <person name="Lam T.T."/>
            <person name="Chang Q.C."/>
            <person name="Ding S.J."/>
            <person name="Wang X.J."/>
            <person name="Zhu J.G."/>
            <person name="Ruan X.D."/>
            <person name="Zhao L."/>
            <person name="Wei J.T."/>
            <person name="Ye R.Z."/>
            <person name="Que T.C."/>
            <person name="Du C.H."/>
            <person name="Zhou Y.H."/>
            <person name="Cheng J.X."/>
            <person name="Dai P.F."/>
            <person name="Guo W.B."/>
            <person name="Han X.H."/>
            <person name="Huang E.J."/>
            <person name="Li L.F."/>
            <person name="Wei W."/>
            <person name="Gao Y.C."/>
            <person name="Liu J.Z."/>
            <person name="Shao H.Z."/>
            <person name="Wang X."/>
            <person name="Wang C.C."/>
            <person name="Yang T.C."/>
            <person name="Huo Q.B."/>
            <person name="Li W."/>
            <person name="Chen H.Y."/>
            <person name="Chen S.E."/>
            <person name="Zhou L.G."/>
            <person name="Ni X.B."/>
            <person name="Tian J.H."/>
            <person name="Sheng Y."/>
            <person name="Liu T."/>
            <person name="Pan Y.S."/>
            <person name="Xia L.Y."/>
            <person name="Li J."/>
            <person name="Zhao F."/>
            <person name="Cao W.C."/>
        </authorList>
    </citation>
    <scope>NUCLEOTIDE SEQUENCE [LARGE SCALE GENOMIC DNA]</scope>
    <source>
        <strain evidence="1">Iper-2018</strain>
    </source>
</reference>
<dbReference type="EMBL" id="JABSTQ010010899">
    <property type="protein sequence ID" value="KAG0417000.1"/>
    <property type="molecule type" value="Genomic_DNA"/>
</dbReference>
<accession>A0AC60PCF0</accession>
<keyword evidence="2" id="KW-1185">Reference proteome</keyword>
<sequence>MLHAIPGIRQALYASDITVWADRCWDVQDALQAAAETTRAYAKKVSLSYATEKSELLLVRVSTRNKIFQEITVEIEGRAVPKPDRLGMLWLYLEKDAKDTFTVHMIQKQSQQTAHLIRRVTNRSGGLKEGGSIRIVQALVVSRVTFHIPYHNFASGEDRFAERYTAHRGEDGNRPTSTHLDKISL</sequence>